<proteinExistence type="inferred from homology"/>
<dbReference type="InterPro" id="IPR050596">
    <property type="entry name" value="AspAT/PAT-like"/>
</dbReference>
<dbReference type="InterPro" id="IPR015422">
    <property type="entry name" value="PyrdxlP-dep_Trfase_small"/>
</dbReference>
<dbReference type="EC" id="2.6.1.-" evidence="6"/>
<dbReference type="Gene3D" id="3.90.1150.10">
    <property type="entry name" value="Aspartate Aminotransferase, domain 1"/>
    <property type="match status" value="1"/>
</dbReference>
<dbReference type="PANTHER" id="PTHR46383">
    <property type="entry name" value="ASPARTATE AMINOTRANSFERASE"/>
    <property type="match status" value="1"/>
</dbReference>
<dbReference type="EMBL" id="CP060490">
    <property type="protein sequence ID" value="QNL44056.1"/>
    <property type="molecule type" value="Genomic_DNA"/>
</dbReference>
<keyword evidence="3 6" id="KW-0032">Aminotransferase</keyword>
<organism evidence="8 9">
    <name type="scientific">Oscillibacter hominis</name>
    <dbReference type="NCBI Taxonomy" id="2763056"/>
    <lineage>
        <taxon>Bacteria</taxon>
        <taxon>Bacillati</taxon>
        <taxon>Bacillota</taxon>
        <taxon>Clostridia</taxon>
        <taxon>Eubacteriales</taxon>
        <taxon>Oscillospiraceae</taxon>
        <taxon>Oscillibacter</taxon>
    </lineage>
</organism>
<dbReference type="GO" id="GO:0008483">
    <property type="term" value="F:transaminase activity"/>
    <property type="evidence" value="ECO:0007669"/>
    <property type="project" value="UniProtKB-KW"/>
</dbReference>
<protein>
    <recommendedName>
        <fullName evidence="6">Aminotransferase</fullName>
        <ecNumber evidence="6">2.6.1.-</ecNumber>
    </recommendedName>
</protein>
<dbReference type="PANTHER" id="PTHR46383:SF4">
    <property type="entry name" value="AMINOTRANSFERASE"/>
    <property type="match status" value="1"/>
</dbReference>
<dbReference type="InterPro" id="IPR015421">
    <property type="entry name" value="PyrdxlP-dep_Trfase_major"/>
</dbReference>
<evidence type="ECO:0000256" key="3">
    <source>
        <dbReference type="ARBA" id="ARBA00022576"/>
    </source>
</evidence>
<evidence type="ECO:0000259" key="7">
    <source>
        <dbReference type="Pfam" id="PF00155"/>
    </source>
</evidence>
<accession>A0A7G9B3C5</accession>
<dbReference type="SUPFAM" id="SSF53383">
    <property type="entry name" value="PLP-dependent transferases"/>
    <property type="match status" value="1"/>
</dbReference>
<dbReference type="InterPro" id="IPR004839">
    <property type="entry name" value="Aminotransferase_I/II_large"/>
</dbReference>
<comment type="cofactor">
    <cofactor evidence="1 6">
        <name>pyridoxal 5'-phosphate</name>
        <dbReference type="ChEBI" id="CHEBI:597326"/>
    </cofactor>
</comment>
<dbReference type="RefSeq" id="WP_187332647.1">
    <property type="nucleotide sequence ID" value="NZ_CP060490.1"/>
</dbReference>
<dbReference type="CDD" id="cd00609">
    <property type="entry name" value="AAT_like"/>
    <property type="match status" value="1"/>
</dbReference>
<sequence length="378" mass="41901">MLERMNQRLLTLEPSGIRRFTTLAKSVPGCALLTIGEPDFNTPEPIKEACKRGLDENHTHYPPNVGSLSLRTQIAEFEQKHSGLGYGPEEVILTIGATEAIYTAMTGVLNIGDEVVIPTPAFSLYESIAVLAGARPVLLDTSEDRFQITEEKLRSVLTERTKLLVLNSPNNPTGCVYSAETLQVVRRAAMEGNFFVLSDDVYTGLSYGPCPRLAACRELKDRLLVVQSFSKPYSMTGWRVGYLMGDAPVMEKLRLLHAADVVSVTAFIQDGCAAALRCDVSDMVETYRARRDYMYHRLRGMGLDVVEPMGAFYMFPSVKKFGLDTEEFCQRMVREGKVAGVPGTCFGAEGFVRFSFCYSMEEIALGMDRLEEFIGTLA</sequence>
<evidence type="ECO:0000256" key="1">
    <source>
        <dbReference type="ARBA" id="ARBA00001933"/>
    </source>
</evidence>
<dbReference type="Gene3D" id="3.40.640.10">
    <property type="entry name" value="Type I PLP-dependent aspartate aminotransferase-like (Major domain)"/>
    <property type="match status" value="1"/>
</dbReference>
<dbReference type="Pfam" id="PF00155">
    <property type="entry name" value="Aminotran_1_2"/>
    <property type="match status" value="1"/>
</dbReference>
<dbReference type="InterPro" id="IPR004838">
    <property type="entry name" value="NHTrfase_class1_PyrdxlP-BS"/>
</dbReference>
<dbReference type="KEGG" id="ohi:H8790_11480"/>
<evidence type="ECO:0000313" key="8">
    <source>
        <dbReference type="EMBL" id="QNL44056.1"/>
    </source>
</evidence>
<comment type="similarity">
    <text evidence="2 6">Belongs to the class-I pyridoxal-phosphate-dependent aminotransferase family.</text>
</comment>
<dbReference type="PROSITE" id="PS00105">
    <property type="entry name" value="AA_TRANSFER_CLASS_1"/>
    <property type="match status" value="1"/>
</dbReference>
<evidence type="ECO:0000256" key="2">
    <source>
        <dbReference type="ARBA" id="ARBA00007441"/>
    </source>
</evidence>
<gene>
    <name evidence="8" type="ORF">H8790_11480</name>
</gene>
<evidence type="ECO:0000313" key="9">
    <source>
        <dbReference type="Proteomes" id="UP000515960"/>
    </source>
</evidence>
<evidence type="ECO:0000256" key="5">
    <source>
        <dbReference type="ARBA" id="ARBA00022898"/>
    </source>
</evidence>
<dbReference type="Proteomes" id="UP000515960">
    <property type="component" value="Chromosome"/>
</dbReference>
<dbReference type="GO" id="GO:0006520">
    <property type="term" value="P:amino acid metabolic process"/>
    <property type="evidence" value="ECO:0007669"/>
    <property type="project" value="InterPro"/>
</dbReference>
<reference evidence="8 9" key="1">
    <citation type="submission" date="2020-08" db="EMBL/GenBank/DDBJ databases">
        <authorList>
            <person name="Liu C."/>
            <person name="Sun Q."/>
        </authorList>
    </citation>
    <scope>NUCLEOTIDE SEQUENCE [LARGE SCALE GENOMIC DNA]</scope>
    <source>
        <strain evidence="8 9">NSJ-62</strain>
    </source>
</reference>
<dbReference type="AlphaFoldDB" id="A0A7G9B3C5"/>
<evidence type="ECO:0000256" key="6">
    <source>
        <dbReference type="RuleBase" id="RU000481"/>
    </source>
</evidence>
<name>A0A7G9B3C5_9FIRM</name>
<keyword evidence="5" id="KW-0663">Pyridoxal phosphate</keyword>
<dbReference type="GO" id="GO:0030170">
    <property type="term" value="F:pyridoxal phosphate binding"/>
    <property type="evidence" value="ECO:0007669"/>
    <property type="project" value="InterPro"/>
</dbReference>
<feature type="domain" description="Aminotransferase class I/classII large" evidence="7">
    <location>
        <begin position="32"/>
        <end position="369"/>
    </location>
</feature>
<dbReference type="InterPro" id="IPR015424">
    <property type="entry name" value="PyrdxlP-dep_Trfase"/>
</dbReference>
<keyword evidence="4 6" id="KW-0808">Transferase</keyword>
<evidence type="ECO:0000256" key="4">
    <source>
        <dbReference type="ARBA" id="ARBA00022679"/>
    </source>
</evidence>
<keyword evidence="9" id="KW-1185">Reference proteome</keyword>